<keyword evidence="2 5" id="KW-0812">Transmembrane</keyword>
<feature type="domain" description="MARVEL" evidence="6">
    <location>
        <begin position="6"/>
        <end position="163"/>
    </location>
</feature>
<dbReference type="Pfam" id="PF01284">
    <property type="entry name" value="MARVEL"/>
    <property type="match status" value="1"/>
</dbReference>
<dbReference type="PANTHER" id="PTHR28165:SF2">
    <property type="entry name" value="MARVEL DOMAIN-CONTAINING PROTEIN"/>
    <property type="match status" value="1"/>
</dbReference>
<organism evidence="7 8">
    <name type="scientific">Massarina eburnea CBS 473.64</name>
    <dbReference type="NCBI Taxonomy" id="1395130"/>
    <lineage>
        <taxon>Eukaryota</taxon>
        <taxon>Fungi</taxon>
        <taxon>Dikarya</taxon>
        <taxon>Ascomycota</taxon>
        <taxon>Pezizomycotina</taxon>
        <taxon>Dothideomycetes</taxon>
        <taxon>Pleosporomycetidae</taxon>
        <taxon>Pleosporales</taxon>
        <taxon>Massarineae</taxon>
        <taxon>Massarinaceae</taxon>
        <taxon>Massarina</taxon>
    </lineage>
</organism>
<dbReference type="InterPro" id="IPR008253">
    <property type="entry name" value="Marvel"/>
</dbReference>
<feature type="transmembrane region" description="Helical" evidence="5">
    <location>
        <begin position="148"/>
        <end position="167"/>
    </location>
</feature>
<evidence type="ECO:0000256" key="3">
    <source>
        <dbReference type="ARBA" id="ARBA00022989"/>
    </source>
</evidence>
<dbReference type="GO" id="GO:0032126">
    <property type="term" value="C:eisosome"/>
    <property type="evidence" value="ECO:0007669"/>
    <property type="project" value="TreeGrafter"/>
</dbReference>
<comment type="subcellular location">
    <subcellularLocation>
        <location evidence="1">Membrane</location>
        <topology evidence="1">Multi-pass membrane protein</topology>
    </subcellularLocation>
</comment>
<dbReference type="InterPro" id="IPR052649">
    <property type="entry name" value="NCE102-like"/>
</dbReference>
<dbReference type="AlphaFoldDB" id="A0A6A6S9Z6"/>
<feature type="transmembrane region" description="Helical" evidence="5">
    <location>
        <begin position="39"/>
        <end position="63"/>
    </location>
</feature>
<dbReference type="GO" id="GO:0072659">
    <property type="term" value="P:protein localization to plasma membrane"/>
    <property type="evidence" value="ECO:0007669"/>
    <property type="project" value="TreeGrafter"/>
</dbReference>
<reference evidence="7" key="1">
    <citation type="journal article" date="2020" name="Stud. Mycol.">
        <title>101 Dothideomycetes genomes: a test case for predicting lifestyles and emergence of pathogens.</title>
        <authorList>
            <person name="Haridas S."/>
            <person name="Albert R."/>
            <person name="Binder M."/>
            <person name="Bloem J."/>
            <person name="Labutti K."/>
            <person name="Salamov A."/>
            <person name="Andreopoulos B."/>
            <person name="Baker S."/>
            <person name="Barry K."/>
            <person name="Bills G."/>
            <person name="Bluhm B."/>
            <person name="Cannon C."/>
            <person name="Castanera R."/>
            <person name="Culley D."/>
            <person name="Daum C."/>
            <person name="Ezra D."/>
            <person name="Gonzalez J."/>
            <person name="Henrissat B."/>
            <person name="Kuo A."/>
            <person name="Liang C."/>
            <person name="Lipzen A."/>
            <person name="Lutzoni F."/>
            <person name="Magnuson J."/>
            <person name="Mondo S."/>
            <person name="Nolan M."/>
            <person name="Ohm R."/>
            <person name="Pangilinan J."/>
            <person name="Park H.-J."/>
            <person name="Ramirez L."/>
            <person name="Alfaro M."/>
            <person name="Sun H."/>
            <person name="Tritt A."/>
            <person name="Yoshinaga Y."/>
            <person name="Zwiers L.-H."/>
            <person name="Turgeon B."/>
            <person name="Goodwin S."/>
            <person name="Spatafora J."/>
            <person name="Crous P."/>
            <person name="Grigoriev I."/>
        </authorList>
    </citation>
    <scope>NUCLEOTIDE SEQUENCE</scope>
    <source>
        <strain evidence="7">CBS 473.64</strain>
    </source>
</reference>
<dbReference type="OrthoDB" id="2017497at2759"/>
<sequence>MSTLVNFAVRAAQIAFAAVVTGLSISISQGHHWGGLPFILGYVSFVGCVTLLGAFAGLAATWVELLQGTIGMLVDAIILVFNLAGGVVLAIKINGVKCADDGNTDNAIKLVTNGLFNGGWKGKESYYATQPDGDKTLLSLCKKNQADAAFLFLTVVVLLVSLAMGFLRMKKGY</sequence>
<name>A0A6A6S9Z6_9PLEO</name>
<evidence type="ECO:0000256" key="5">
    <source>
        <dbReference type="SAM" id="Phobius"/>
    </source>
</evidence>
<keyword evidence="4 5" id="KW-0472">Membrane</keyword>
<protein>
    <recommendedName>
        <fullName evidence="6">MARVEL domain-containing protein</fullName>
    </recommendedName>
</protein>
<keyword evidence="3 5" id="KW-1133">Transmembrane helix</keyword>
<evidence type="ECO:0000256" key="4">
    <source>
        <dbReference type="ARBA" id="ARBA00023136"/>
    </source>
</evidence>
<evidence type="ECO:0000313" key="8">
    <source>
        <dbReference type="Proteomes" id="UP000799753"/>
    </source>
</evidence>
<evidence type="ECO:0000259" key="6">
    <source>
        <dbReference type="Pfam" id="PF01284"/>
    </source>
</evidence>
<evidence type="ECO:0000256" key="2">
    <source>
        <dbReference type="ARBA" id="ARBA00022692"/>
    </source>
</evidence>
<evidence type="ECO:0000256" key="1">
    <source>
        <dbReference type="ARBA" id="ARBA00004141"/>
    </source>
</evidence>
<dbReference type="EMBL" id="MU006780">
    <property type="protein sequence ID" value="KAF2642984.1"/>
    <property type="molecule type" value="Genomic_DNA"/>
</dbReference>
<evidence type="ECO:0000313" key="7">
    <source>
        <dbReference type="EMBL" id="KAF2642984.1"/>
    </source>
</evidence>
<dbReference type="GO" id="GO:0005886">
    <property type="term" value="C:plasma membrane"/>
    <property type="evidence" value="ECO:0007669"/>
    <property type="project" value="TreeGrafter"/>
</dbReference>
<feature type="transmembrane region" description="Helical" evidence="5">
    <location>
        <begin position="7"/>
        <end position="27"/>
    </location>
</feature>
<accession>A0A6A6S9Z6</accession>
<gene>
    <name evidence="7" type="ORF">P280DRAFT_505236</name>
</gene>
<proteinExistence type="predicted"/>
<dbReference type="Proteomes" id="UP000799753">
    <property type="component" value="Unassembled WGS sequence"/>
</dbReference>
<keyword evidence="8" id="KW-1185">Reference proteome</keyword>
<feature type="transmembrane region" description="Helical" evidence="5">
    <location>
        <begin position="70"/>
        <end position="91"/>
    </location>
</feature>
<dbReference type="PANTHER" id="PTHR28165">
    <property type="entry name" value="NON-CLASSICAL EXPORT PROTEIN 2-RELATED"/>
    <property type="match status" value="1"/>
</dbReference>
<dbReference type="GO" id="GO:0070941">
    <property type="term" value="P:eisosome assembly"/>
    <property type="evidence" value="ECO:0007669"/>
    <property type="project" value="TreeGrafter"/>
</dbReference>